<evidence type="ECO:0000256" key="9">
    <source>
        <dbReference type="ARBA" id="ARBA00023242"/>
    </source>
</evidence>
<organism evidence="17 18">
    <name type="scientific">Drosophila lebanonensis</name>
    <name type="common">Fruit fly</name>
    <name type="synonym">Scaptodrosophila lebanonensis</name>
    <dbReference type="NCBI Taxonomy" id="7225"/>
    <lineage>
        <taxon>Eukaryota</taxon>
        <taxon>Metazoa</taxon>
        <taxon>Ecdysozoa</taxon>
        <taxon>Arthropoda</taxon>
        <taxon>Hexapoda</taxon>
        <taxon>Insecta</taxon>
        <taxon>Pterygota</taxon>
        <taxon>Neoptera</taxon>
        <taxon>Endopterygota</taxon>
        <taxon>Diptera</taxon>
        <taxon>Brachycera</taxon>
        <taxon>Muscomorpha</taxon>
        <taxon>Ephydroidea</taxon>
        <taxon>Drosophilidae</taxon>
        <taxon>Scaptodrosophila</taxon>
    </lineage>
</organism>
<feature type="compositionally biased region" description="Low complexity" evidence="15">
    <location>
        <begin position="447"/>
        <end position="465"/>
    </location>
</feature>
<evidence type="ECO:0000313" key="17">
    <source>
        <dbReference type="Proteomes" id="UP000504634"/>
    </source>
</evidence>
<dbReference type="GO" id="GO:0005849">
    <property type="term" value="C:mRNA cleavage factor complex"/>
    <property type="evidence" value="ECO:0007669"/>
    <property type="project" value="TreeGrafter"/>
</dbReference>
<dbReference type="InterPro" id="IPR048830">
    <property type="entry name" value="PCF11_helical"/>
</dbReference>
<dbReference type="GO" id="GO:0005737">
    <property type="term" value="C:cytoplasm"/>
    <property type="evidence" value="ECO:0007669"/>
    <property type="project" value="TreeGrafter"/>
</dbReference>
<evidence type="ECO:0000256" key="10">
    <source>
        <dbReference type="ARBA" id="ARBA00057101"/>
    </source>
</evidence>
<evidence type="ECO:0000256" key="2">
    <source>
        <dbReference type="ARBA" id="ARBA00022481"/>
    </source>
</evidence>
<evidence type="ECO:0000259" key="16">
    <source>
        <dbReference type="PROSITE" id="PS51391"/>
    </source>
</evidence>
<evidence type="ECO:0000256" key="1">
    <source>
        <dbReference type="ARBA" id="ARBA00004123"/>
    </source>
</evidence>
<feature type="domain" description="CID" evidence="16">
    <location>
        <begin position="11"/>
        <end position="146"/>
    </location>
</feature>
<accession>A0A6J2TJQ2</accession>
<sequence>MEQIFQSLRDDERRIGEEYMSSLTDLNCNSKPLINMLTMLAEENINYAHVIVRVVEFHISQVPPEYKLPILYLIDSIIKNVKSNYVQLFGQCIVNIFLNAFESVQHSQSQVLEKVRERMYALRQTWNDVFPPSKLYALDVKVKRLDNNWPVTAKQPPRIHVNPAIHVNPDFLKTGIVPMPVNPTLTSDMEEILQAKTRELLELKKRKLELELEQTKKHLEQQERQLIQATDSISVPSVSLAGSGTVLRTPELETPLGTVPVQTGALYNRVGICHVGPEAPSMMSNMLSSTQKLPTIKPKVHPVNSALLNSVRHRDPRLARQAQSLQSLRNNSEQDPNSVHKQSRSRSKSPLRSSGHSRSNKSKRSASKSSNASSSSSGSERRSKSSSSTVSSSTKGSSFPASLREKYSSRNDHVINGQPTPMKRKSSSPATSPSKSKRNTSQKSQVGASSSRPTRSRSRSPASGRYVGIRNVRRNSNLPQSSTSNEVSTCAISNELDKHKFKILEPGHPSNLEASSMDVDLRPIVASSETAETMLTPLQQTAFPTMDVTTAFTNSIITNAITATASTATSSKLPTKVSFKIQKPLNKFEKSTAHLSTALLVTTTASPSNSASSGKAQTTTLLQGNVCDVKQNNNKLHTANVQSSEKRTSTVLVEEQPQQKRSRSSKLDALFGSEDVDLRKEMPAADFKSGTNSVILVEDDSMENWDNRMDAKQIISPQDKDPLFDALRAKLAKTVHTNNKLSKEGQLTSDTTQRPQQFGVTKLNDDSQEAHEEKVRTILTQAREMYESSAINQEQYRDLLQKVLAINENSKLKGTNRCEPASDEMNYETRERNAARDAVLKKRIPKLKNSETQRNECSLRSEASIYDDPQRQIPDKEPGGQQKSNTKLESKRRKPSKWGEQVDTVQRAAWLANNSHTPSVSGGNNKRSVGSFRGNVNNSNMRMLVATPWQQPFTGLPSMVTTTAPVVASVTSVELASFAGSASNIPPPPQPPSMIALPPLPPALTKAINSLDNPMTDVVRSITIDGGTKEIRFYNQVAIIFMDKDEPHEIGFQNGQRAICIDHNEPLPLSFNDEYKTFTLDGQLHRIRFGFPSRELYIDDHWYEIYFGGPPISLPIGNKLHVLKAEGPPPNVDIGKVRRDLVAGKINMIVDAHNIVPLFLDAKVQTFQLGTEPHQLQFTDSFLYVLLDGKLLKVDYGGLPKSFSLSGRKYFIRFGTLPVGVVAGKTHVQDMIYIKTDAPVESHLLQPTIANMDKHLIEKASSVQLPVSLNIDELFQKLISSGIIGTTTSSSTSVSAPAVTIDDSAQAAKGTGSSEVSVATATSGPIKRVELNKPETIKKRQSGVVTALYLGMQCSSCGLRFPPEQTIKYSQHLDWHFRQNRRERDPTRKATSRKWYYDLTDWMQYEEIEDIDEREKNFMETPLLQTEVADELSNQRSMDSPMPSCAASADDVDRACDMCHEKFEQFYNEELEEWHLRAGIRVDGKIYHPLCYDDYKSSLNPLNVKSVEADTSVNVELNNADDNATDALIKMESVDQKVSEDREVNNVDEDDDDVIVLPNEEPSVTEIVDDDDEYVPVNATDEKMSAKSQSSSEEDRPPLSQNESAAESDVEIQEPHIPFTDLDTYVEKELPPMDDSVKAAFLNVKIKEEPKEDEEDEDDGFEDVGTVILQPPTEDEIYMDSSETLTQTIASSASPVTLDRPPSTGSLALQSKTDELELEQAHDLNSSIDGNNDRQEIHNLSASGPLLALPLASIVNKIKINITKNTSSNSNNSASNNNNTITAISLTAGTSDATSNLQKTAEPATASAITVIGGGGIAVDSDGQVNAIETISTIPVLCSGNTFVPKITSTISSNSPVNISSISVIGSSYSNTSRFTKSGTASTPIVAVTTASAPAKVKTPPPVQNLFDLKPTLRNATLKKTRRVQSGVDTSGLCSIM</sequence>
<dbReference type="CTD" id="51585"/>
<comment type="subcellular location">
    <subcellularLocation>
        <location evidence="1">Nucleus</location>
    </subcellularLocation>
</comment>
<keyword evidence="4" id="KW-0597">Phosphoprotein</keyword>
<feature type="region of interest" description="Disordered" evidence="15">
    <location>
        <begin position="640"/>
        <end position="667"/>
    </location>
</feature>
<evidence type="ECO:0000313" key="18">
    <source>
        <dbReference type="RefSeq" id="XP_030375695.1"/>
    </source>
</evidence>
<dbReference type="GO" id="GO:0000993">
    <property type="term" value="F:RNA polymerase II complex binding"/>
    <property type="evidence" value="ECO:0007669"/>
    <property type="project" value="InterPro"/>
</dbReference>
<dbReference type="PROSITE" id="PS51391">
    <property type="entry name" value="CID"/>
    <property type="match status" value="1"/>
</dbReference>
<dbReference type="Pfam" id="PF04818">
    <property type="entry name" value="CID"/>
    <property type="match status" value="1"/>
</dbReference>
<dbReference type="SMART" id="SM00582">
    <property type="entry name" value="RPR"/>
    <property type="match status" value="1"/>
</dbReference>
<evidence type="ECO:0000256" key="13">
    <source>
        <dbReference type="ARBA" id="ARBA00083113"/>
    </source>
</evidence>
<dbReference type="InterPro" id="IPR054127">
    <property type="entry name" value="Pcf11_C"/>
</dbReference>
<keyword evidence="3" id="KW-1017">Isopeptide bond</keyword>
<reference evidence="18" key="1">
    <citation type="submission" date="2025-08" db="UniProtKB">
        <authorList>
            <consortium name="RefSeq"/>
        </authorList>
    </citation>
    <scope>IDENTIFICATION</scope>
    <source>
        <strain evidence="18">11010-0011.00</strain>
        <tissue evidence="18">Whole body</tissue>
    </source>
</reference>
<dbReference type="CDD" id="cd16982">
    <property type="entry name" value="CID_Pcf11"/>
    <property type="match status" value="1"/>
</dbReference>
<dbReference type="InterPro" id="IPR008942">
    <property type="entry name" value="ENTH_VHS"/>
</dbReference>
<evidence type="ECO:0000256" key="8">
    <source>
        <dbReference type="ARBA" id="ARBA00023054"/>
    </source>
</evidence>
<feature type="compositionally biased region" description="Basic and acidic residues" evidence="15">
    <location>
        <begin position="848"/>
        <end position="859"/>
    </location>
</feature>
<dbReference type="Pfam" id="PF20845">
    <property type="entry name" value="Pcf11_helical"/>
    <property type="match status" value="1"/>
</dbReference>
<proteinExistence type="predicted"/>
<protein>
    <recommendedName>
        <fullName evidence="12">Pre-mRNA cleavage complex 2 protein Pcf11</fullName>
    </recommendedName>
    <alternativeName>
        <fullName evidence="13">Pre-mRNA cleavage complex II protein Pcf11</fullName>
    </alternativeName>
</protein>
<dbReference type="GeneID" id="115624980"/>
<keyword evidence="8 14" id="KW-0175">Coiled coil</keyword>
<evidence type="ECO:0000256" key="11">
    <source>
        <dbReference type="ARBA" id="ARBA00063659"/>
    </source>
</evidence>
<dbReference type="Gene3D" id="1.25.40.90">
    <property type="match status" value="1"/>
</dbReference>
<feature type="region of interest" description="Disordered" evidence="15">
    <location>
        <begin position="326"/>
        <end position="488"/>
    </location>
</feature>
<keyword evidence="7" id="KW-0007">Acetylation</keyword>
<dbReference type="RefSeq" id="XP_030375695.1">
    <property type="nucleotide sequence ID" value="XM_030519835.1"/>
</dbReference>
<comment type="function">
    <text evidence="10">Component of pre-mRNA cleavage complex II, which promotes transcription termination by RNA polymerase II.</text>
</comment>
<keyword evidence="6" id="KW-0832">Ubl conjugation</keyword>
<feature type="compositionally biased region" description="Low complexity" evidence="15">
    <location>
        <begin position="367"/>
        <end position="378"/>
    </location>
</feature>
<evidence type="ECO:0000256" key="14">
    <source>
        <dbReference type="SAM" id="Coils"/>
    </source>
</evidence>
<evidence type="ECO:0000256" key="12">
    <source>
        <dbReference type="ARBA" id="ARBA00068814"/>
    </source>
</evidence>
<feature type="compositionally biased region" description="Polar residues" evidence="15">
    <location>
        <begin position="326"/>
        <end position="340"/>
    </location>
</feature>
<feature type="region of interest" description="Disordered" evidence="15">
    <location>
        <begin position="843"/>
        <end position="901"/>
    </location>
</feature>
<evidence type="ECO:0000256" key="3">
    <source>
        <dbReference type="ARBA" id="ARBA00022499"/>
    </source>
</evidence>
<evidence type="ECO:0000256" key="4">
    <source>
        <dbReference type="ARBA" id="ARBA00022553"/>
    </source>
</evidence>
<dbReference type="PANTHER" id="PTHR15921:SF3">
    <property type="entry name" value="PRE-MRNA CLEAVAGE COMPLEX 2 PROTEIN PCF11"/>
    <property type="match status" value="1"/>
</dbReference>
<feature type="region of interest" description="Disordered" evidence="15">
    <location>
        <begin position="1581"/>
        <end position="1618"/>
    </location>
</feature>
<name>A0A6J2TJQ2_DROLE</name>
<keyword evidence="9" id="KW-0539">Nucleus</keyword>
<dbReference type="GO" id="GO:0003729">
    <property type="term" value="F:mRNA binding"/>
    <property type="evidence" value="ECO:0007669"/>
    <property type="project" value="InterPro"/>
</dbReference>
<keyword evidence="5" id="KW-0507">mRNA processing</keyword>
<keyword evidence="17" id="KW-1185">Reference proteome</keyword>
<feature type="compositionally biased region" description="Polar residues" evidence="15">
    <location>
        <begin position="474"/>
        <end position="488"/>
    </location>
</feature>
<feature type="compositionally biased region" description="Basic and acidic residues" evidence="15">
    <location>
        <begin position="868"/>
        <end position="878"/>
    </location>
</feature>
<keyword evidence="2" id="KW-0488">Methylation</keyword>
<feature type="coiled-coil region" evidence="14">
    <location>
        <begin position="193"/>
        <end position="232"/>
    </location>
</feature>
<dbReference type="OrthoDB" id="343582at2759"/>
<dbReference type="InterPro" id="IPR047415">
    <property type="entry name" value="Pcf11_CID"/>
</dbReference>
<dbReference type="SUPFAM" id="SSF48464">
    <property type="entry name" value="ENTH/VHS domain"/>
    <property type="match status" value="1"/>
</dbReference>
<dbReference type="FunFam" id="1.25.40.90:FF:000015">
    <property type="entry name" value="Pre-mRNA cleavage complex 2 protein Pcf11"/>
    <property type="match status" value="1"/>
</dbReference>
<dbReference type="Pfam" id="PF21936">
    <property type="entry name" value="Pcf11_C"/>
    <property type="match status" value="1"/>
</dbReference>
<feature type="compositionally biased region" description="Low complexity" evidence="15">
    <location>
        <begin position="385"/>
        <end position="398"/>
    </location>
</feature>
<dbReference type="InterPro" id="IPR006569">
    <property type="entry name" value="CID_dom"/>
</dbReference>
<dbReference type="Proteomes" id="UP000504634">
    <property type="component" value="Unplaced"/>
</dbReference>
<dbReference type="GO" id="GO:0031124">
    <property type="term" value="P:mRNA 3'-end processing"/>
    <property type="evidence" value="ECO:0007669"/>
    <property type="project" value="InterPro"/>
</dbReference>
<evidence type="ECO:0000256" key="6">
    <source>
        <dbReference type="ARBA" id="ARBA00022843"/>
    </source>
</evidence>
<dbReference type="GO" id="GO:0006369">
    <property type="term" value="P:termination of RNA polymerase II transcription"/>
    <property type="evidence" value="ECO:0007669"/>
    <property type="project" value="InterPro"/>
</dbReference>
<evidence type="ECO:0000256" key="5">
    <source>
        <dbReference type="ARBA" id="ARBA00022664"/>
    </source>
</evidence>
<dbReference type="PANTHER" id="PTHR15921">
    <property type="entry name" value="PRE-MRNA CLEAVAGE COMPLEX II"/>
    <property type="match status" value="1"/>
</dbReference>
<gene>
    <name evidence="18" type="primary">LOC115624980</name>
</gene>
<evidence type="ECO:0000256" key="15">
    <source>
        <dbReference type="SAM" id="MobiDB-lite"/>
    </source>
</evidence>
<dbReference type="InterPro" id="IPR045154">
    <property type="entry name" value="PCF11-like"/>
</dbReference>
<evidence type="ECO:0000256" key="7">
    <source>
        <dbReference type="ARBA" id="ARBA00022990"/>
    </source>
</evidence>
<comment type="subunit">
    <text evidence="11">Associates with the phosphorylated CTD domain of POLR2A /RNA polymerase II.</text>
</comment>
<feature type="compositionally biased region" description="Basic and acidic residues" evidence="15">
    <location>
        <begin position="403"/>
        <end position="413"/>
    </location>
</feature>